<organism evidence="3 4">
    <name type="scientific">Acidianus hospitalis (strain W1)</name>
    <dbReference type="NCBI Taxonomy" id="933801"/>
    <lineage>
        <taxon>Archaea</taxon>
        <taxon>Thermoproteota</taxon>
        <taxon>Thermoprotei</taxon>
        <taxon>Sulfolobales</taxon>
        <taxon>Sulfolobaceae</taxon>
        <taxon>Acidianus</taxon>
    </lineage>
</organism>
<dbReference type="Pfam" id="PF07282">
    <property type="entry name" value="Cas12f1-like_TNB"/>
    <property type="match status" value="1"/>
</dbReference>
<accession>F4B621</accession>
<dbReference type="eggNOG" id="arCOG00679">
    <property type="taxonomic scope" value="Archaea"/>
</dbReference>
<keyword evidence="4" id="KW-1185">Reference proteome</keyword>
<evidence type="ECO:0000256" key="1">
    <source>
        <dbReference type="ARBA" id="ARBA00023125"/>
    </source>
</evidence>
<dbReference type="NCBIfam" id="TIGR01766">
    <property type="entry name" value="IS200/IS605 family accessory protein TnpB-like domain"/>
    <property type="match status" value="1"/>
</dbReference>
<dbReference type="RefSeq" id="WP_013776434.1">
    <property type="nucleotide sequence ID" value="NC_015518.1"/>
</dbReference>
<dbReference type="Proteomes" id="UP000008458">
    <property type="component" value="Chromosome"/>
</dbReference>
<dbReference type="AlphaFoldDB" id="F4B621"/>
<dbReference type="OrthoDB" id="42545at2157"/>
<dbReference type="GeneID" id="10601141"/>
<sequence>MARRGNKAIRATVSMKIALSDSLLVLVNNYVKALRFTIFWLKENVPNPNEKGVLGKIHEELYTRLREEYNLPSKVAEDCYRDALSIYKAWYNNPRRGRFPRVYKPTVWLTPRASYNVSFEAMIVRIASVGDLQILGYPRNLREYMSWKMKEARLVIRNDKAFLKVVFEKPGEESVEPKESIAVDINMSEIVVGKDDEHYVRIPTRLHEVHHWKSLAENLQKKYPRRWRENKRILYRVRSFHLKAKRIMEDFARKVGKWVVEIAGDFGANAIKLESLKNLVKNVDKLPKEFRDKLYLMQYRRIQYWIEWQAKKHGILVQYVNPSYSSVSCPKCGRRMEEKGYRLFKCSCGYENDRDVIAIVNLNGRGSLTLSTAPQMRDARANR</sequence>
<dbReference type="GO" id="GO:0003677">
    <property type="term" value="F:DNA binding"/>
    <property type="evidence" value="ECO:0007669"/>
    <property type="project" value="UniProtKB-KW"/>
</dbReference>
<dbReference type="EMBL" id="CP002535">
    <property type="protein sequence ID" value="AEE94519.1"/>
    <property type="molecule type" value="Genomic_DNA"/>
</dbReference>
<reference key="2">
    <citation type="journal article" date="2011" name="Extremophiles">
        <title>Genomic analyses of Acidianus hospitalis W1 a host for studying crenarchaeal virus and plasmid life cycles.</title>
        <authorList>
            <person name="You X.Y."/>
            <person name="Liu C."/>
            <person name="Wang S.Y."/>
            <person name="Jiang C.Y."/>
            <person name="Shah S.A."/>
            <person name="Prangishvili D."/>
            <person name="Liu S.J."/>
            <person name="Garrett R.A."/>
        </authorList>
    </citation>
    <scope>NUCLEOTIDE SEQUENCE</scope>
    <source>
        <strain>W1</strain>
    </source>
</reference>
<protein>
    <submittedName>
        <fullName evidence="3">OrfB transposable element protein, IS605</fullName>
    </submittedName>
</protein>
<reference evidence="3 4" key="1">
    <citation type="journal article" date="2011" name="Extremophiles">
        <title>Genomic analysis of Acidianus hospitalis W1 a host for studying crenarchaeal virus and plasmid life cycles.</title>
        <authorList>
            <person name="You X.Y."/>
            <person name="Liu C."/>
            <person name="Wang S.Y."/>
            <person name="Jiang C.Y."/>
            <person name="Shah S.A."/>
            <person name="Prangishvili D."/>
            <person name="She Q."/>
            <person name="Liu S.J."/>
            <person name="Garrett R.A."/>
        </authorList>
    </citation>
    <scope>NUCLEOTIDE SEQUENCE [LARGE SCALE GENOMIC DNA]</scope>
    <source>
        <strain evidence="3 4">W1</strain>
    </source>
</reference>
<dbReference type="STRING" id="933801.Ahos_1641"/>
<gene>
    <name evidence="3" type="ordered locus">Ahos_1641</name>
</gene>
<dbReference type="PANTHER" id="PTHR30405">
    <property type="entry name" value="TRANSPOSASE"/>
    <property type="match status" value="1"/>
</dbReference>
<dbReference type="InterPro" id="IPR010095">
    <property type="entry name" value="Cas12f1-like_TNB"/>
</dbReference>
<evidence type="ECO:0000313" key="4">
    <source>
        <dbReference type="Proteomes" id="UP000008458"/>
    </source>
</evidence>
<dbReference type="InterPro" id="IPR051399">
    <property type="entry name" value="RNA-guided_DNA_endo/Transpos"/>
</dbReference>
<proteinExistence type="predicted"/>
<dbReference type="PANTHER" id="PTHR30405:SF21">
    <property type="entry name" value="TRANSPOSASE-RELATED"/>
    <property type="match status" value="1"/>
</dbReference>
<dbReference type="HOGENOM" id="CLU_726877_0_0_2"/>
<dbReference type="KEGG" id="aho:Ahos_1641"/>
<keyword evidence="1" id="KW-0238">DNA-binding</keyword>
<dbReference type="NCBIfam" id="NF040570">
    <property type="entry name" value="guided_TnpB"/>
    <property type="match status" value="1"/>
</dbReference>
<evidence type="ECO:0000259" key="2">
    <source>
        <dbReference type="Pfam" id="PF07282"/>
    </source>
</evidence>
<evidence type="ECO:0000313" key="3">
    <source>
        <dbReference type="EMBL" id="AEE94519.1"/>
    </source>
</evidence>
<name>F4B621_ACIHW</name>
<feature type="domain" description="Cas12f1-like TNB" evidence="2">
    <location>
        <begin position="299"/>
        <end position="362"/>
    </location>
</feature>